<evidence type="ECO:0000313" key="1">
    <source>
        <dbReference type="EMBL" id="KAA6376472.1"/>
    </source>
</evidence>
<proteinExistence type="predicted"/>
<comment type="caution">
    <text evidence="1">The sequence shown here is derived from an EMBL/GenBank/DDBJ whole genome shotgun (WGS) entry which is preliminary data.</text>
</comment>
<organism evidence="1 2">
    <name type="scientific">Streblomastix strix</name>
    <dbReference type="NCBI Taxonomy" id="222440"/>
    <lineage>
        <taxon>Eukaryota</taxon>
        <taxon>Metamonada</taxon>
        <taxon>Preaxostyla</taxon>
        <taxon>Oxymonadida</taxon>
        <taxon>Streblomastigidae</taxon>
        <taxon>Streblomastix</taxon>
    </lineage>
</organism>
<evidence type="ECO:0000313" key="2">
    <source>
        <dbReference type="Proteomes" id="UP000324800"/>
    </source>
</evidence>
<accession>A0A5J4V266</accession>
<name>A0A5J4V266_9EUKA</name>
<sequence>MTKQQAEILISGLNNLIIHNYAAKSEKETTLFKLFSSVNGKKAIADVDLQWINEAYNKISQIHGLTIKARSNFDRTRVRLAK</sequence>
<gene>
    <name evidence="1" type="ORF">EZS28_028002</name>
</gene>
<dbReference type="AlphaFoldDB" id="A0A5J4V266"/>
<dbReference type="EMBL" id="SNRW01010499">
    <property type="protein sequence ID" value="KAA6376472.1"/>
    <property type="molecule type" value="Genomic_DNA"/>
</dbReference>
<protein>
    <submittedName>
        <fullName evidence="1">Uncharacterized protein</fullName>
    </submittedName>
</protein>
<reference evidence="1 2" key="1">
    <citation type="submission" date="2019-03" db="EMBL/GenBank/DDBJ databases">
        <title>Single cell metagenomics reveals metabolic interactions within the superorganism composed of flagellate Streblomastix strix and complex community of Bacteroidetes bacteria on its surface.</title>
        <authorList>
            <person name="Treitli S.C."/>
            <person name="Kolisko M."/>
            <person name="Husnik F."/>
            <person name="Keeling P."/>
            <person name="Hampl V."/>
        </authorList>
    </citation>
    <scope>NUCLEOTIDE SEQUENCE [LARGE SCALE GENOMIC DNA]</scope>
    <source>
        <strain evidence="1">ST1C</strain>
    </source>
</reference>
<dbReference type="Proteomes" id="UP000324800">
    <property type="component" value="Unassembled WGS sequence"/>
</dbReference>